<dbReference type="AlphaFoldDB" id="A0A200QHL4"/>
<dbReference type="Proteomes" id="UP000195402">
    <property type="component" value="Unassembled WGS sequence"/>
</dbReference>
<protein>
    <submittedName>
        <fullName evidence="2">Uncharacterized protein</fullName>
    </submittedName>
</protein>
<feature type="compositionally biased region" description="Polar residues" evidence="1">
    <location>
        <begin position="1"/>
        <end position="10"/>
    </location>
</feature>
<keyword evidence="3" id="KW-1185">Reference proteome</keyword>
<evidence type="ECO:0000256" key="1">
    <source>
        <dbReference type="SAM" id="MobiDB-lite"/>
    </source>
</evidence>
<name>A0A200QHL4_MACCD</name>
<dbReference type="EMBL" id="MVGT01002043">
    <property type="protein sequence ID" value="OVA09901.1"/>
    <property type="molecule type" value="Genomic_DNA"/>
</dbReference>
<accession>A0A200QHL4</accession>
<evidence type="ECO:0000313" key="3">
    <source>
        <dbReference type="Proteomes" id="UP000195402"/>
    </source>
</evidence>
<comment type="caution">
    <text evidence="2">The sequence shown here is derived from an EMBL/GenBank/DDBJ whole genome shotgun (WGS) entry which is preliminary data.</text>
</comment>
<dbReference type="InParanoid" id="A0A200QHL4"/>
<evidence type="ECO:0000313" key="2">
    <source>
        <dbReference type="EMBL" id="OVA09901.1"/>
    </source>
</evidence>
<organism evidence="2 3">
    <name type="scientific">Macleaya cordata</name>
    <name type="common">Five-seeded plume-poppy</name>
    <name type="synonym">Bocconia cordata</name>
    <dbReference type="NCBI Taxonomy" id="56857"/>
    <lineage>
        <taxon>Eukaryota</taxon>
        <taxon>Viridiplantae</taxon>
        <taxon>Streptophyta</taxon>
        <taxon>Embryophyta</taxon>
        <taxon>Tracheophyta</taxon>
        <taxon>Spermatophyta</taxon>
        <taxon>Magnoliopsida</taxon>
        <taxon>Ranunculales</taxon>
        <taxon>Papaveraceae</taxon>
        <taxon>Papaveroideae</taxon>
        <taxon>Macleaya</taxon>
    </lineage>
</organism>
<proteinExistence type="predicted"/>
<sequence>MKRQRSSQARQRFHSNREMGSGRRRRRSLIARDYLEEEIIKEEKVTKDLDDHLSYSFKGFTAKAA</sequence>
<gene>
    <name evidence="2" type="ORF">BVC80_1751g56</name>
</gene>
<reference evidence="2 3" key="1">
    <citation type="journal article" date="2017" name="Mol. Plant">
        <title>The Genome of Medicinal Plant Macleaya cordata Provides New Insights into Benzylisoquinoline Alkaloids Metabolism.</title>
        <authorList>
            <person name="Liu X."/>
            <person name="Liu Y."/>
            <person name="Huang P."/>
            <person name="Ma Y."/>
            <person name="Qing Z."/>
            <person name="Tang Q."/>
            <person name="Cao H."/>
            <person name="Cheng P."/>
            <person name="Zheng Y."/>
            <person name="Yuan Z."/>
            <person name="Zhou Y."/>
            <person name="Liu J."/>
            <person name="Tang Z."/>
            <person name="Zhuo Y."/>
            <person name="Zhang Y."/>
            <person name="Yu L."/>
            <person name="Huang J."/>
            <person name="Yang P."/>
            <person name="Peng Q."/>
            <person name="Zhang J."/>
            <person name="Jiang W."/>
            <person name="Zhang Z."/>
            <person name="Lin K."/>
            <person name="Ro D.K."/>
            <person name="Chen X."/>
            <person name="Xiong X."/>
            <person name="Shang Y."/>
            <person name="Huang S."/>
            <person name="Zeng J."/>
        </authorList>
    </citation>
    <scope>NUCLEOTIDE SEQUENCE [LARGE SCALE GENOMIC DNA]</scope>
    <source>
        <strain evidence="3">cv. BLH2017</strain>
        <tissue evidence="2">Root</tissue>
    </source>
</reference>
<feature type="region of interest" description="Disordered" evidence="1">
    <location>
        <begin position="1"/>
        <end position="27"/>
    </location>
</feature>